<dbReference type="PANTHER" id="PTHR34001:SF3">
    <property type="entry name" value="BLL7405 PROTEIN"/>
    <property type="match status" value="1"/>
</dbReference>
<proteinExistence type="inferred from homology"/>
<evidence type="ECO:0000313" key="6">
    <source>
        <dbReference type="EMBL" id="NIJ15637.1"/>
    </source>
</evidence>
<dbReference type="Proteomes" id="UP000576821">
    <property type="component" value="Unassembled WGS sequence"/>
</dbReference>
<keyword evidence="7" id="KW-1185">Reference proteome</keyword>
<dbReference type="Gene3D" id="2.40.160.20">
    <property type="match status" value="1"/>
</dbReference>
<dbReference type="AlphaFoldDB" id="A0A846M0F3"/>
<comment type="caution">
    <text evidence="6">The sequence shown here is derived from an EMBL/GenBank/DDBJ whole genome shotgun (WGS) entry which is preliminary data.</text>
</comment>
<keyword evidence="2" id="KW-0732">Signal</keyword>
<dbReference type="SUPFAM" id="SSF56925">
    <property type="entry name" value="OMPA-like"/>
    <property type="match status" value="1"/>
</dbReference>
<evidence type="ECO:0000256" key="4">
    <source>
        <dbReference type="ARBA" id="ARBA00038306"/>
    </source>
</evidence>
<dbReference type="GO" id="GO:0016020">
    <property type="term" value="C:membrane"/>
    <property type="evidence" value="ECO:0007669"/>
    <property type="project" value="UniProtKB-SubCell"/>
</dbReference>
<comment type="similarity">
    <text evidence="4">Belongs to the Omp25/RopB family.</text>
</comment>
<sequence length="204" mass="21222">MAATAVSTPAFADVFSGPYVGAQISRDAYEIKAEDVDLGGGATLSFDGLSANGVGGGLYVGYDYALSNAVFFGVEANANLSSASLSADLGGLADAKIRARESFGLSARLGYMLADNTGVYARGGWQSTKFKSSLSDGVDTFTTKTTQDALVYGAGLETRVGAQTSIRVEYLIEDFGSAGLNRDLGLNGIRVDNNKLSLGISYRF</sequence>
<feature type="domain" description="Outer membrane protein beta-barrel" evidence="5">
    <location>
        <begin position="2"/>
        <end position="204"/>
    </location>
</feature>
<comment type="subcellular location">
    <subcellularLocation>
        <location evidence="1">Membrane</location>
    </subcellularLocation>
</comment>
<protein>
    <submittedName>
        <fullName evidence="6">Outer membrane immunogenic protein</fullName>
    </submittedName>
</protein>
<dbReference type="InterPro" id="IPR027385">
    <property type="entry name" value="Beta-barrel_OMP"/>
</dbReference>
<reference evidence="6 7" key="1">
    <citation type="submission" date="2020-03" db="EMBL/GenBank/DDBJ databases">
        <title>Genomic Encyclopedia of Type Strains, Phase IV (KMG-IV): sequencing the most valuable type-strain genomes for metagenomic binning, comparative biology and taxonomic classification.</title>
        <authorList>
            <person name="Goeker M."/>
        </authorList>
    </citation>
    <scope>NUCLEOTIDE SEQUENCE [LARGE SCALE GENOMIC DNA]</scope>
    <source>
        <strain evidence="6 7">DSM 21299</strain>
    </source>
</reference>
<dbReference type="PANTHER" id="PTHR34001">
    <property type="entry name" value="BLL7405 PROTEIN"/>
    <property type="match status" value="1"/>
</dbReference>
<evidence type="ECO:0000256" key="1">
    <source>
        <dbReference type="ARBA" id="ARBA00004370"/>
    </source>
</evidence>
<dbReference type="Pfam" id="PF13505">
    <property type="entry name" value="OMP_b-brl"/>
    <property type="match status" value="1"/>
</dbReference>
<accession>A0A846M0F3</accession>
<dbReference type="InterPro" id="IPR051692">
    <property type="entry name" value="OMP-like"/>
</dbReference>
<keyword evidence="3" id="KW-0472">Membrane</keyword>
<gene>
    <name evidence="6" type="ORF">FHS54_000586</name>
</gene>
<evidence type="ECO:0000256" key="2">
    <source>
        <dbReference type="ARBA" id="ARBA00022729"/>
    </source>
</evidence>
<dbReference type="InterPro" id="IPR011250">
    <property type="entry name" value="OMP/PagP_B-barrel"/>
</dbReference>
<evidence type="ECO:0000313" key="7">
    <source>
        <dbReference type="Proteomes" id="UP000576821"/>
    </source>
</evidence>
<dbReference type="EMBL" id="JAASQR010000001">
    <property type="protein sequence ID" value="NIJ15637.1"/>
    <property type="molecule type" value="Genomic_DNA"/>
</dbReference>
<name>A0A846M0F3_9SPHN</name>
<evidence type="ECO:0000259" key="5">
    <source>
        <dbReference type="Pfam" id="PF13505"/>
    </source>
</evidence>
<organism evidence="6 7">
    <name type="scientific">Sphingobium vermicomposti</name>
    <dbReference type="NCBI Taxonomy" id="529005"/>
    <lineage>
        <taxon>Bacteria</taxon>
        <taxon>Pseudomonadati</taxon>
        <taxon>Pseudomonadota</taxon>
        <taxon>Alphaproteobacteria</taxon>
        <taxon>Sphingomonadales</taxon>
        <taxon>Sphingomonadaceae</taxon>
        <taxon>Sphingobium</taxon>
    </lineage>
</organism>
<evidence type="ECO:0000256" key="3">
    <source>
        <dbReference type="ARBA" id="ARBA00023136"/>
    </source>
</evidence>